<dbReference type="WormBase" id="ZK829.1">
    <property type="protein sequence ID" value="CE06649"/>
    <property type="gene ID" value="WBGene00014093"/>
</dbReference>
<dbReference type="PeptideAtlas" id="G5ECU4"/>
<dbReference type="Gene3D" id="3.40.50.720">
    <property type="entry name" value="NAD(P)-binding Rossmann-like Domain"/>
    <property type="match status" value="1"/>
</dbReference>
<dbReference type="SMR" id="G5ECU4"/>
<name>G5ECU4_CAEEL</name>
<reference evidence="1 2" key="1">
    <citation type="journal article" date="1998" name="Science">
        <title>Genome sequence of the nematode C. elegans: a platform for investigating biology.</title>
        <authorList>
            <consortium name="The C. elegans sequencing consortium"/>
            <person name="Sulson J.E."/>
            <person name="Waterston R."/>
        </authorList>
    </citation>
    <scope>NUCLEOTIDE SEQUENCE [LARGE SCALE GENOMIC DNA]</scope>
    <source>
        <strain evidence="1 2">Bristol N2</strain>
    </source>
</reference>
<dbReference type="Proteomes" id="UP000001940">
    <property type="component" value="Chromosome IV"/>
</dbReference>
<dbReference type="CTD" id="191434"/>
<evidence type="ECO:0007829" key="4">
    <source>
        <dbReference type="PeptideAtlas" id="G5ECU4"/>
    </source>
</evidence>
<accession>G5ECU4</accession>
<keyword evidence="4" id="KW-1267">Proteomics identification</keyword>
<dbReference type="STRING" id="6239.ZK829.1.1"/>
<dbReference type="RefSeq" id="NP_502263.1">
    <property type="nucleotide sequence ID" value="NM_069862.3"/>
</dbReference>
<evidence type="ECO:0000313" key="2">
    <source>
        <dbReference type="Proteomes" id="UP000001940"/>
    </source>
</evidence>
<sequence length="284" mass="30847">MPGTRFSGKVVLISGSSKGIGQATAVKFAAEGAKIVLNGRSADDVEKTRKLCMEVGAKPWDLLPTVGDITNEDFVKMMVNTVIHNFGKLDILINNAGTLEVDMTGKEGWEMGVDVMDRSWNSNFKSVLMLTQAAMPHLIKTKGDIVNVSTFLSSGPIGVMSMPYYAVPKAALDQMSRSMAHEYMLKGVRLNTVNPGLVSTSFFARLPGVGDDNARKMENYVQSKTEYIPLGRVCQASDVAETILFLADRKVSECIVGQSIIIDGGSRLCCNIDMSDFKEQMAKA</sequence>
<dbReference type="AlphaFoldDB" id="G5ECU4"/>
<dbReference type="OMA" id="AWQLGPK"/>
<protein>
    <submittedName>
        <fullName evidence="1">DeHydrogenases, Short chain</fullName>
    </submittedName>
</protein>
<proteinExistence type="evidence at protein level"/>
<organism evidence="1 2">
    <name type="scientific">Caenorhabditis elegans</name>
    <dbReference type="NCBI Taxonomy" id="6239"/>
    <lineage>
        <taxon>Eukaryota</taxon>
        <taxon>Metazoa</taxon>
        <taxon>Ecdysozoa</taxon>
        <taxon>Nematoda</taxon>
        <taxon>Chromadorea</taxon>
        <taxon>Rhabditida</taxon>
        <taxon>Rhabditina</taxon>
        <taxon>Rhabditomorpha</taxon>
        <taxon>Rhabditoidea</taxon>
        <taxon>Rhabditidae</taxon>
        <taxon>Peloderinae</taxon>
        <taxon>Caenorhabditis</taxon>
    </lineage>
</organism>
<dbReference type="PANTHER" id="PTHR44115">
    <property type="entry name" value="PROTEIN CBG09704"/>
    <property type="match status" value="1"/>
</dbReference>
<dbReference type="KEGG" id="cel:CELE_ZK829.1"/>
<evidence type="ECO:0000313" key="1">
    <source>
        <dbReference type="EMBL" id="CAA98083.1"/>
    </source>
</evidence>
<dbReference type="SUPFAM" id="SSF51735">
    <property type="entry name" value="NAD(P)-binding Rossmann-fold domains"/>
    <property type="match status" value="1"/>
</dbReference>
<evidence type="ECO:0000313" key="3">
    <source>
        <dbReference type="WormBase" id="ZK829.1"/>
    </source>
</evidence>
<dbReference type="GeneID" id="191434"/>
<dbReference type="PRINTS" id="PR00081">
    <property type="entry name" value="GDHRDH"/>
</dbReference>
<dbReference type="PANTHER" id="PTHR44115:SF2">
    <property type="entry name" value="NAD(P)-BINDING PROTEIN"/>
    <property type="match status" value="1"/>
</dbReference>
<dbReference type="PIR" id="T28018">
    <property type="entry name" value="T28018"/>
</dbReference>
<dbReference type="Bgee" id="WBGene00014093">
    <property type="expression patterns" value="Expressed in adult organism and 1 other cell type or tissue"/>
</dbReference>
<dbReference type="InParanoid" id="G5ECU4"/>
<dbReference type="PaxDb" id="6239-ZK829.1"/>
<dbReference type="eggNOG" id="KOG0725">
    <property type="taxonomic scope" value="Eukaryota"/>
</dbReference>
<dbReference type="InterPro" id="IPR036291">
    <property type="entry name" value="NAD(P)-bd_dom_sf"/>
</dbReference>
<dbReference type="AGR" id="WB:WBGene00014093"/>
<dbReference type="EMBL" id="BX284604">
    <property type="protein sequence ID" value="CAA98083.1"/>
    <property type="molecule type" value="Genomic_DNA"/>
</dbReference>
<dbReference type="InterPro" id="IPR002347">
    <property type="entry name" value="SDR_fam"/>
</dbReference>
<dbReference type="OrthoDB" id="47007at2759"/>
<dbReference type="FunCoup" id="G5ECU4">
    <property type="interactions" value="21"/>
</dbReference>
<dbReference type="PRINTS" id="PR00080">
    <property type="entry name" value="SDRFAMILY"/>
</dbReference>
<dbReference type="PhylomeDB" id="G5ECU4"/>
<keyword evidence="2" id="KW-1185">Reference proteome</keyword>
<dbReference type="Pfam" id="PF13561">
    <property type="entry name" value="adh_short_C2"/>
    <property type="match status" value="1"/>
</dbReference>
<dbReference type="HOGENOM" id="CLU_010194_1_0_1"/>
<gene>
    <name evidence="1" type="ORF">CELE_ZK829.1</name>
    <name evidence="1 3" type="ORF">ZK829.1</name>
</gene>
<dbReference type="FunFam" id="3.40.50.720:FF:000084">
    <property type="entry name" value="Short-chain dehydrogenase reductase"/>
    <property type="match status" value="1"/>
</dbReference>